<dbReference type="Pfam" id="PF00202">
    <property type="entry name" value="Aminotran_3"/>
    <property type="match status" value="1"/>
</dbReference>
<evidence type="ECO:0000256" key="3">
    <source>
        <dbReference type="ARBA" id="ARBA00022898"/>
    </source>
</evidence>
<name>G9X3K4_9FIRM</name>
<dbReference type="HOGENOM" id="CLU_016922_10_0_9"/>
<dbReference type="GO" id="GO:0042802">
    <property type="term" value="F:identical protein binding"/>
    <property type="evidence" value="ECO:0007669"/>
    <property type="project" value="TreeGrafter"/>
</dbReference>
<gene>
    <name evidence="5" type="ORF">HMPREF9629_00961</name>
</gene>
<evidence type="ECO:0000256" key="1">
    <source>
        <dbReference type="ARBA" id="ARBA00001933"/>
    </source>
</evidence>
<dbReference type="Gene3D" id="3.90.1150.10">
    <property type="entry name" value="Aspartate Aminotransferase, domain 1"/>
    <property type="match status" value="1"/>
</dbReference>
<evidence type="ECO:0008006" key="7">
    <source>
        <dbReference type="Google" id="ProtNLM"/>
    </source>
</evidence>
<protein>
    <recommendedName>
        <fullName evidence="7">4-aminobutyrate transaminase</fullName>
    </recommendedName>
</protein>
<dbReference type="InterPro" id="IPR015421">
    <property type="entry name" value="PyrdxlP-dep_Trfase_major"/>
</dbReference>
<dbReference type="InterPro" id="IPR049704">
    <property type="entry name" value="Aminotrans_3_PPA_site"/>
</dbReference>
<evidence type="ECO:0000256" key="2">
    <source>
        <dbReference type="ARBA" id="ARBA00008954"/>
    </source>
</evidence>
<dbReference type="FunFam" id="3.40.640.10:FF:000004">
    <property type="entry name" value="Acetylornithine aminotransferase"/>
    <property type="match status" value="1"/>
</dbReference>
<dbReference type="GO" id="GO:0030170">
    <property type="term" value="F:pyridoxal phosphate binding"/>
    <property type="evidence" value="ECO:0007669"/>
    <property type="project" value="InterPro"/>
</dbReference>
<dbReference type="Proteomes" id="UP000006437">
    <property type="component" value="Unassembled WGS sequence"/>
</dbReference>
<dbReference type="PROSITE" id="PS00600">
    <property type="entry name" value="AA_TRANSFER_CLASS_3"/>
    <property type="match status" value="1"/>
</dbReference>
<sequence>MKTTNQALINEDKLYIAKCSRAPYFPIVAKRAKGVIVEDMDGNKYIDMISSACSLNTGYNHDKILEAVEKQMNNFIHFSNDYFYSKAQIDLAKELVSIVPGDYEKKVIFGFSGSDSVDSAIKVSRAYTQRTKIISFAGAYHGSTYGAISVSAIDLNMRRKIGPFLPEIFHFSFPNIKDMKENESEVEFSNRKFTEFKEPFNMYIPPEEVAAIFIEPIAGDLGLVPYPKTFLKLIRDFCTEHGILFVVDEIQQGFGRTGKWFSIEHFDIVPDLVVMGKAMASGFPMSAVVGRADMIDAIAMPGQLFTLQGNAVCASSALETIKIIKNENLLDRANKLSNYIKERFKKISEKSKIIYDIRGLGLSIGIELRDDKHIVKSSDIAKKICYRCFEKGLILIYLGGNTLRVQPPLIMTDEEAKKAMDIIQEVFLEYEDGKILDSVLEKIQGW</sequence>
<dbReference type="InterPro" id="IPR050103">
    <property type="entry name" value="Class-III_PLP-dep_AT"/>
</dbReference>
<dbReference type="PANTHER" id="PTHR11986">
    <property type="entry name" value="AMINOTRANSFERASE CLASS III"/>
    <property type="match status" value="1"/>
</dbReference>
<evidence type="ECO:0000313" key="5">
    <source>
        <dbReference type="EMBL" id="EHL09969.1"/>
    </source>
</evidence>
<evidence type="ECO:0000256" key="4">
    <source>
        <dbReference type="RuleBase" id="RU003560"/>
    </source>
</evidence>
<dbReference type="Gene3D" id="3.40.640.10">
    <property type="entry name" value="Type I PLP-dependent aspartate aminotransferase-like (Major domain)"/>
    <property type="match status" value="1"/>
</dbReference>
<organism evidence="5 6">
    <name type="scientific">Peptoanaerobacter stomatis</name>
    <dbReference type="NCBI Taxonomy" id="796937"/>
    <lineage>
        <taxon>Bacteria</taxon>
        <taxon>Bacillati</taxon>
        <taxon>Bacillota</taxon>
        <taxon>Clostridia</taxon>
        <taxon>Peptostreptococcales</taxon>
        <taxon>Filifactoraceae</taxon>
        <taxon>Peptoanaerobacter</taxon>
    </lineage>
</organism>
<comment type="caution">
    <text evidence="5">The sequence shown here is derived from an EMBL/GenBank/DDBJ whole genome shotgun (WGS) entry which is preliminary data.</text>
</comment>
<dbReference type="GO" id="GO:0008483">
    <property type="term" value="F:transaminase activity"/>
    <property type="evidence" value="ECO:0007669"/>
    <property type="project" value="InterPro"/>
</dbReference>
<keyword evidence="3 4" id="KW-0663">Pyridoxal phosphate</keyword>
<dbReference type="PIRSF" id="PIRSF000521">
    <property type="entry name" value="Transaminase_4ab_Lys_Orn"/>
    <property type="match status" value="1"/>
</dbReference>
<dbReference type="SUPFAM" id="SSF53383">
    <property type="entry name" value="PLP-dependent transferases"/>
    <property type="match status" value="1"/>
</dbReference>
<dbReference type="PATRIC" id="fig|796937.3.peg.2199"/>
<dbReference type="BioCyc" id="EBAC796937-HMP:GMGH-963-MONOMER"/>
<proteinExistence type="inferred from homology"/>
<dbReference type="InterPro" id="IPR005814">
    <property type="entry name" value="Aminotrans_3"/>
</dbReference>
<dbReference type="AlphaFoldDB" id="G9X3K4"/>
<dbReference type="RefSeq" id="WP_009525196.1">
    <property type="nucleotide sequence ID" value="NZ_JH414550.1"/>
</dbReference>
<dbReference type="InterPro" id="IPR015424">
    <property type="entry name" value="PyrdxlP-dep_Trfase"/>
</dbReference>
<dbReference type="CDD" id="cd00610">
    <property type="entry name" value="OAT_like"/>
    <property type="match status" value="1"/>
</dbReference>
<comment type="similarity">
    <text evidence="2 4">Belongs to the class-III pyridoxal-phosphate-dependent aminotransferase family.</text>
</comment>
<accession>G9X3K4</accession>
<reference evidence="5 6" key="1">
    <citation type="submission" date="2011-08" db="EMBL/GenBank/DDBJ databases">
        <title>The Genome Sequence of Eubacteriaceae bacterium ACC19a.</title>
        <authorList>
            <consortium name="The Broad Institute Genome Sequencing Platform"/>
            <person name="Earl A."/>
            <person name="Ward D."/>
            <person name="Feldgarden M."/>
            <person name="Gevers D."/>
            <person name="Sizova M."/>
            <person name="Hazen A."/>
            <person name="Epstein S."/>
            <person name="Young S.K."/>
            <person name="Zeng Q."/>
            <person name="Gargeya S."/>
            <person name="Fitzgerald M."/>
            <person name="Haas B."/>
            <person name="Abouelleil A."/>
            <person name="Alvarado L."/>
            <person name="Arachchi H.M."/>
            <person name="Berlin A."/>
            <person name="Brown A."/>
            <person name="Chapman S.B."/>
            <person name="Chen Z."/>
            <person name="Dunbar C."/>
            <person name="Freedman E."/>
            <person name="Gearin G."/>
            <person name="Gellesch M."/>
            <person name="Goldberg J."/>
            <person name="Griggs A."/>
            <person name="Gujja S."/>
            <person name="Heiman D."/>
            <person name="Howarth C."/>
            <person name="Larson L."/>
            <person name="Lui A."/>
            <person name="MacDonald P.J.P."/>
            <person name="Montmayeur A."/>
            <person name="Murphy C."/>
            <person name="Neiman D."/>
            <person name="Pearson M."/>
            <person name="Priest M."/>
            <person name="Roberts A."/>
            <person name="Saif S."/>
            <person name="Shea T."/>
            <person name="Shenoy N."/>
            <person name="Sisk P."/>
            <person name="Stolte C."/>
            <person name="Sykes S."/>
            <person name="Wortman J."/>
            <person name="Nusbaum C."/>
            <person name="Birren B."/>
        </authorList>
    </citation>
    <scope>NUCLEOTIDE SEQUENCE [LARGE SCALE GENOMIC DNA]</scope>
    <source>
        <strain evidence="5 6">ACC19a</strain>
    </source>
</reference>
<evidence type="ECO:0000313" key="6">
    <source>
        <dbReference type="Proteomes" id="UP000006437"/>
    </source>
</evidence>
<comment type="cofactor">
    <cofactor evidence="1">
        <name>pyridoxal 5'-phosphate</name>
        <dbReference type="ChEBI" id="CHEBI:597326"/>
    </cofactor>
</comment>
<dbReference type="EMBL" id="AFZE01000058">
    <property type="protein sequence ID" value="EHL09969.1"/>
    <property type="molecule type" value="Genomic_DNA"/>
</dbReference>
<dbReference type="PANTHER" id="PTHR11986:SF58">
    <property type="entry name" value="LEUCINE_METHIONINE RACEMASE"/>
    <property type="match status" value="1"/>
</dbReference>
<dbReference type="InterPro" id="IPR015422">
    <property type="entry name" value="PyrdxlP-dep_Trfase_small"/>
</dbReference>